<evidence type="ECO:0000256" key="2">
    <source>
        <dbReference type="ARBA" id="ARBA00022676"/>
    </source>
</evidence>
<dbReference type="PANTHER" id="PTHR48043:SF145">
    <property type="entry name" value="FI06409P-RELATED"/>
    <property type="match status" value="1"/>
</dbReference>
<evidence type="ECO:0000256" key="3">
    <source>
        <dbReference type="ARBA" id="ARBA00022679"/>
    </source>
</evidence>
<dbReference type="Gene3D" id="3.40.50.2000">
    <property type="entry name" value="Glycogen Phosphorylase B"/>
    <property type="match status" value="2"/>
</dbReference>
<dbReference type="Pfam" id="PF00201">
    <property type="entry name" value="UDPGT"/>
    <property type="match status" value="1"/>
</dbReference>
<dbReference type="CDD" id="cd03784">
    <property type="entry name" value="GT1_Gtf-like"/>
    <property type="match status" value="1"/>
</dbReference>
<dbReference type="GO" id="GO:0008194">
    <property type="term" value="F:UDP-glycosyltransferase activity"/>
    <property type="evidence" value="ECO:0007669"/>
    <property type="project" value="InterPro"/>
</dbReference>
<dbReference type="InterPro" id="IPR002213">
    <property type="entry name" value="UDP_glucos_trans"/>
</dbReference>
<dbReference type="InterPro" id="IPR050271">
    <property type="entry name" value="UDP-glycosyltransferase"/>
</dbReference>
<organism evidence="6">
    <name type="scientific">Auxenochlorella protothecoides</name>
    <name type="common">Green microalga</name>
    <name type="synonym">Chlorella protothecoides</name>
    <dbReference type="NCBI Taxonomy" id="3075"/>
    <lineage>
        <taxon>Eukaryota</taxon>
        <taxon>Viridiplantae</taxon>
        <taxon>Chlorophyta</taxon>
        <taxon>core chlorophytes</taxon>
        <taxon>Trebouxiophyceae</taxon>
        <taxon>Chlorellales</taxon>
        <taxon>Chlorellaceae</taxon>
        <taxon>Auxenochlorella</taxon>
    </lineage>
</organism>
<gene>
    <name evidence="6" type="ORF">g.15491</name>
</gene>
<comment type="similarity">
    <text evidence="1 4">Belongs to the UDP-glycosyltransferase family.</text>
</comment>
<accession>A0A1D2A1T0</accession>
<name>A0A1D2A1T0_AUXPR</name>
<dbReference type="InterPro" id="IPR035595">
    <property type="entry name" value="UDP_glycos_trans_CS"/>
</dbReference>
<dbReference type="PROSITE" id="PS00375">
    <property type="entry name" value="UDPGT"/>
    <property type="match status" value="1"/>
</dbReference>
<dbReference type="SUPFAM" id="SSF53756">
    <property type="entry name" value="UDP-Glycosyltransferase/glycogen phosphorylase"/>
    <property type="match status" value="1"/>
</dbReference>
<sequence length="504" mass="53476">MASHCHPSVVPKLAFLLSICHCVTCYVIVGHAMPWMTSHQLQVGVMGKELVARGHTFIMLLSSCDAATLARVGGVPEGIQVMEYPSPMPSHSSCAAAKQATLLEFSTKLPGLDIWYLTEHSMVPHCAALLRNLTIIPALRALHPDLVLGDFSDVCTPILGDGLGVPRVDFSPAGFFDNILATAYNFSAPPSLVPMYGTGFVPGQLRLPWNYLLNAASFAVSPWVVRFLEWQFGDSLRAQFPLAVRRSAHVAAGDAALLLINTHTALEFERPALPPHVRLVGPLLAEPASPLPPHLHRLVHGPEEDSDAEAPPILPSLYVSFGSLFTLTMTLDQLRGLHAVLASLPARVLWKLEAGDVPGPDGAAFLAGLPPLPHGGALLGWVPQNDVLGSGGVRAFLTHGGINGVTQSLYHGVPMLILPFAGDQLDNARRVEALGAGVKLGRAGFVKRQAELHAALMRVLTEDGFKQAAVRVSRELRGGPTPGRVLAADAVLEALGSLALAAAA</sequence>
<protein>
    <recommendedName>
        <fullName evidence="5">Glycosyltransferase</fullName>
        <ecNumber evidence="5">2.4.1.-</ecNumber>
    </recommendedName>
</protein>
<evidence type="ECO:0000256" key="1">
    <source>
        <dbReference type="ARBA" id="ARBA00009995"/>
    </source>
</evidence>
<dbReference type="PANTHER" id="PTHR48043">
    <property type="entry name" value="EG:EG0003.4 PROTEIN-RELATED"/>
    <property type="match status" value="1"/>
</dbReference>
<evidence type="ECO:0000313" key="6">
    <source>
        <dbReference type="EMBL" id="JAT72883.1"/>
    </source>
</evidence>
<dbReference type="EC" id="2.4.1.-" evidence="5"/>
<dbReference type="EMBL" id="GDKF01005739">
    <property type="protein sequence ID" value="JAT72883.1"/>
    <property type="molecule type" value="Transcribed_RNA"/>
</dbReference>
<dbReference type="AlphaFoldDB" id="A0A1D2A1T0"/>
<keyword evidence="3 4" id="KW-0808">Transferase</keyword>
<keyword evidence="2 4" id="KW-0328">Glycosyltransferase</keyword>
<evidence type="ECO:0000256" key="4">
    <source>
        <dbReference type="RuleBase" id="RU003718"/>
    </source>
</evidence>
<evidence type="ECO:0000256" key="5">
    <source>
        <dbReference type="RuleBase" id="RU362057"/>
    </source>
</evidence>
<reference evidence="6" key="1">
    <citation type="submission" date="2015-08" db="EMBL/GenBank/DDBJ databases">
        <authorList>
            <person name="Babu N.S."/>
            <person name="Beckwith C.J."/>
            <person name="Beseler K.G."/>
            <person name="Brison A."/>
            <person name="Carone J.V."/>
            <person name="Caskin T.P."/>
            <person name="Diamond M."/>
            <person name="Durham M.E."/>
            <person name="Foxe J.M."/>
            <person name="Go M."/>
            <person name="Henderson B.A."/>
            <person name="Jones I.B."/>
            <person name="McGettigan J.A."/>
            <person name="Micheletti S.J."/>
            <person name="Nasrallah M.E."/>
            <person name="Ortiz D."/>
            <person name="Piller C.R."/>
            <person name="Privatt S.R."/>
            <person name="Schneider S.L."/>
            <person name="Sharp S."/>
            <person name="Smith T.C."/>
            <person name="Stanton J.D."/>
            <person name="Ullery H.E."/>
            <person name="Wilson R.J."/>
            <person name="Serrano M.G."/>
            <person name="Buck G."/>
            <person name="Lee V."/>
            <person name="Wang Y."/>
            <person name="Carvalho R."/>
            <person name="Voegtly L."/>
            <person name="Shi R."/>
            <person name="Duckworth R."/>
            <person name="Johnson A."/>
            <person name="Loviza R."/>
            <person name="Walstead R."/>
            <person name="Shah Z."/>
            <person name="Kiflezghi M."/>
            <person name="Wade K."/>
            <person name="Ball S.L."/>
            <person name="Bradley K.W."/>
            <person name="Asai D.J."/>
            <person name="Bowman C.A."/>
            <person name="Russell D.A."/>
            <person name="Pope W.H."/>
            <person name="Jacobs-Sera D."/>
            <person name="Hendrix R.W."/>
            <person name="Hatfull G.F."/>
        </authorList>
    </citation>
    <scope>NUCLEOTIDE SEQUENCE</scope>
</reference>
<proteinExistence type="inferred from homology"/>